<dbReference type="Proteomes" id="UP000807342">
    <property type="component" value="Unassembled WGS sequence"/>
</dbReference>
<dbReference type="PANTHER" id="PTHR46512:SF1">
    <property type="entry name" value="PEPTIDYLPROLYL ISOMERASE"/>
    <property type="match status" value="1"/>
</dbReference>
<dbReference type="EMBL" id="MU151237">
    <property type="protein sequence ID" value="KAF9446601.1"/>
    <property type="molecule type" value="Genomic_DNA"/>
</dbReference>
<evidence type="ECO:0000256" key="1">
    <source>
        <dbReference type="SAM" id="MobiDB-lite"/>
    </source>
</evidence>
<feature type="region of interest" description="Disordered" evidence="1">
    <location>
        <begin position="167"/>
        <end position="194"/>
    </location>
</feature>
<name>A0A9P6BZT1_9AGAR</name>
<dbReference type="Gene3D" id="1.25.40.10">
    <property type="entry name" value="Tetratricopeptide repeat domain"/>
    <property type="match status" value="1"/>
</dbReference>
<proteinExistence type="predicted"/>
<evidence type="ECO:0000313" key="2">
    <source>
        <dbReference type="EMBL" id="KAF9446601.1"/>
    </source>
</evidence>
<dbReference type="InterPro" id="IPR050754">
    <property type="entry name" value="FKBP4/5/8-like"/>
</dbReference>
<dbReference type="InterPro" id="IPR011990">
    <property type="entry name" value="TPR-like_helical_dom_sf"/>
</dbReference>
<dbReference type="GO" id="GO:0005829">
    <property type="term" value="C:cytosol"/>
    <property type="evidence" value="ECO:0007669"/>
    <property type="project" value="TreeGrafter"/>
</dbReference>
<reference evidence="2" key="1">
    <citation type="submission" date="2020-11" db="EMBL/GenBank/DDBJ databases">
        <authorList>
            <consortium name="DOE Joint Genome Institute"/>
            <person name="Ahrendt S."/>
            <person name="Riley R."/>
            <person name="Andreopoulos W."/>
            <person name="Labutti K."/>
            <person name="Pangilinan J."/>
            <person name="Ruiz-Duenas F.J."/>
            <person name="Barrasa J.M."/>
            <person name="Sanchez-Garcia M."/>
            <person name="Camarero S."/>
            <person name="Miyauchi S."/>
            <person name="Serrano A."/>
            <person name="Linde D."/>
            <person name="Babiker R."/>
            <person name="Drula E."/>
            <person name="Ayuso-Fernandez I."/>
            <person name="Pacheco R."/>
            <person name="Padilla G."/>
            <person name="Ferreira P."/>
            <person name="Barriuso J."/>
            <person name="Kellner H."/>
            <person name="Castanera R."/>
            <person name="Alfaro M."/>
            <person name="Ramirez L."/>
            <person name="Pisabarro A.G."/>
            <person name="Kuo A."/>
            <person name="Tritt A."/>
            <person name="Lipzen A."/>
            <person name="He G."/>
            <person name="Yan M."/>
            <person name="Ng V."/>
            <person name="Cullen D."/>
            <person name="Martin F."/>
            <person name="Rosso M.-N."/>
            <person name="Henrissat B."/>
            <person name="Hibbett D."/>
            <person name="Martinez A.T."/>
            <person name="Grigoriev I.V."/>
        </authorList>
    </citation>
    <scope>NUCLEOTIDE SEQUENCE</scope>
    <source>
        <strain evidence="2">MF-IS2</strain>
    </source>
</reference>
<feature type="compositionally biased region" description="Basic residues" evidence="1">
    <location>
        <begin position="173"/>
        <end position="183"/>
    </location>
</feature>
<dbReference type="GO" id="GO:0043066">
    <property type="term" value="P:negative regulation of apoptotic process"/>
    <property type="evidence" value="ECO:0007669"/>
    <property type="project" value="TreeGrafter"/>
</dbReference>
<dbReference type="GO" id="GO:0005740">
    <property type="term" value="C:mitochondrial envelope"/>
    <property type="evidence" value="ECO:0007669"/>
    <property type="project" value="TreeGrafter"/>
</dbReference>
<sequence>MDTIRSHTEIKLTTARQKKDVGDQAFKQGDTKEGTYYYHQALMYVLGIDKSGLQSLGITSPPTSASDATKDPKTKEKTEVDEIVEKIYANMSACHIKNQNWKRAVETADKALSKNEENYKAMFRKAKALGEQGFFEKASKILEDLKSKSSADAPAASAELARLKAIDDERERAHKHKMKGFLNKKKEDKSTVQD</sequence>
<comment type="caution">
    <text evidence="2">The sequence shown here is derived from an EMBL/GenBank/DDBJ whole genome shotgun (WGS) entry which is preliminary data.</text>
</comment>
<dbReference type="GO" id="GO:0016020">
    <property type="term" value="C:membrane"/>
    <property type="evidence" value="ECO:0007669"/>
    <property type="project" value="TreeGrafter"/>
</dbReference>
<dbReference type="AlphaFoldDB" id="A0A9P6BZT1"/>
<dbReference type="GO" id="GO:0012505">
    <property type="term" value="C:endomembrane system"/>
    <property type="evidence" value="ECO:0007669"/>
    <property type="project" value="TreeGrafter"/>
</dbReference>
<feature type="compositionally biased region" description="Polar residues" evidence="1">
    <location>
        <begin position="57"/>
        <end position="67"/>
    </location>
</feature>
<dbReference type="SUPFAM" id="SSF48452">
    <property type="entry name" value="TPR-like"/>
    <property type="match status" value="1"/>
</dbReference>
<keyword evidence="3" id="KW-1185">Reference proteome</keyword>
<dbReference type="OrthoDB" id="433738at2759"/>
<feature type="compositionally biased region" description="Basic and acidic residues" evidence="1">
    <location>
        <begin position="184"/>
        <end position="194"/>
    </location>
</feature>
<accession>A0A9P6BZT1</accession>
<evidence type="ECO:0000313" key="3">
    <source>
        <dbReference type="Proteomes" id="UP000807342"/>
    </source>
</evidence>
<dbReference type="GO" id="GO:0044183">
    <property type="term" value="F:protein folding chaperone"/>
    <property type="evidence" value="ECO:0007669"/>
    <property type="project" value="TreeGrafter"/>
</dbReference>
<gene>
    <name evidence="2" type="ORF">P691DRAFT_732906</name>
</gene>
<protein>
    <submittedName>
        <fullName evidence="2">TPR-like protein</fullName>
    </submittedName>
</protein>
<organism evidence="2 3">
    <name type="scientific">Macrolepiota fuliginosa MF-IS2</name>
    <dbReference type="NCBI Taxonomy" id="1400762"/>
    <lineage>
        <taxon>Eukaryota</taxon>
        <taxon>Fungi</taxon>
        <taxon>Dikarya</taxon>
        <taxon>Basidiomycota</taxon>
        <taxon>Agaricomycotina</taxon>
        <taxon>Agaricomycetes</taxon>
        <taxon>Agaricomycetidae</taxon>
        <taxon>Agaricales</taxon>
        <taxon>Agaricineae</taxon>
        <taxon>Agaricaceae</taxon>
        <taxon>Macrolepiota</taxon>
    </lineage>
</organism>
<feature type="region of interest" description="Disordered" evidence="1">
    <location>
        <begin position="57"/>
        <end position="76"/>
    </location>
</feature>
<dbReference type="PANTHER" id="PTHR46512">
    <property type="entry name" value="PEPTIDYLPROLYL ISOMERASE"/>
    <property type="match status" value="1"/>
</dbReference>